<keyword evidence="3" id="KW-0547">Nucleotide-binding</keyword>
<evidence type="ECO:0000313" key="7">
    <source>
        <dbReference type="Proteomes" id="UP001232445"/>
    </source>
</evidence>
<keyword evidence="4" id="KW-0067">ATP-binding</keyword>
<dbReference type="SUPFAM" id="SSF52540">
    <property type="entry name" value="P-loop containing nucleoside triphosphate hydrolases"/>
    <property type="match status" value="1"/>
</dbReference>
<dbReference type="InterPro" id="IPR027417">
    <property type="entry name" value="P-loop_NTPase"/>
</dbReference>
<dbReference type="Pfam" id="PF00005">
    <property type="entry name" value="ABC_tran"/>
    <property type="match status" value="1"/>
</dbReference>
<feature type="domain" description="ABC transporter" evidence="5">
    <location>
        <begin position="20"/>
        <end position="51"/>
    </location>
</feature>
<proteinExistence type="inferred from homology"/>
<evidence type="ECO:0000259" key="5">
    <source>
        <dbReference type="Pfam" id="PF00005"/>
    </source>
</evidence>
<protein>
    <submittedName>
        <fullName evidence="6">ABC-type multidrug transport system ATPase subunit</fullName>
    </submittedName>
</protein>
<reference evidence="6 7" key="1">
    <citation type="submission" date="2023-07" db="EMBL/GenBank/DDBJ databases">
        <title>Genomic Encyclopedia of Type Strains, Phase IV (KMG-IV): sequencing the most valuable type-strain genomes for metagenomic binning, comparative biology and taxonomic classification.</title>
        <authorList>
            <person name="Goeker M."/>
        </authorList>
    </citation>
    <scope>NUCLEOTIDE SEQUENCE [LARGE SCALE GENOMIC DNA]</scope>
    <source>
        <strain evidence="6 7">DSM 17740</strain>
    </source>
</reference>
<dbReference type="InterPro" id="IPR003439">
    <property type="entry name" value="ABC_transporter-like_ATP-bd"/>
</dbReference>
<dbReference type="EMBL" id="JAUSUQ010000031">
    <property type="protein sequence ID" value="MDQ0341089.1"/>
    <property type="molecule type" value="Genomic_DNA"/>
</dbReference>
<dbReference type="InterPro" id="IPR050763">
    <property type="entry name" value="ABC_transporter_ATP-binding"/>
</dbReference>
<keyword evidence="7" id="KW-1185">Reference proteome</keyword>
<keyword evidence="2" id="KW-0813">Transport</keyword>
<dbReference type="PANTHER" id="PTHR42711">
    <property type="entry name" value="ABC TRANSPORTER ATP-BINDING PROTEIN"/>
    <property type="match status" value="1"/>
</dbReference>
<sequence length="57" mass="6362">MEIRVQELTKIIKKQRILSNVTLSFSGVYGLLGPNGAGKTTLMKILASLMDFNERVH</sequence>
<dbReference type="PANTHER" id="PTHR42711:SF5">
    <property type="entry name" value="ABC TRANSPORTER ATP-BINDING PROTEIN NATA"/>
    <property type="match status" value="1"/>
</dbReference>
<accession>A0ABU0CY60</accession>
<gene>
    <name evidence="6" type="ORF">J2S00_003933</name>
</gene>
<comment type="caution">
    <text evidence="6">The sequence shown here is derived from an EMBL/GenBank/DDBJ whole genome shotgun (WGS) entry which is preliminary data.</text>
</comment>
<evidence type="ECO:0000313" key="6">
    <source>
        <dbReference type="EMBL" id="MDQ0341089.1"/>
    </source>
</evidence>
<evidence type="ECO:0000256" key="3">
    <source>
        <dbReference type="ARBA" id="ARBA00022741"/>
    </source>
</evidence>
<evidence type="ECO:0000256" key="1">
    <source>
        <dbReference type="ARBA" id="ARBA00005417"/>
    </source>
</evidence>
<evidence type="ECO:0000256" key="4">
    <source>
        <dbReference type="ARBA" id="ARBA00022840"/>
    </source>
</evidence>
<evidence type="ECO:0000256" key="2">
    <source>
        <dbReference type="ARBA" id="ARBA00022448"/>
    </source>
</evidence>
<dbReference type="Gene3D" id="3.40.50.300">
    <property type="entry name" value="P-loop containing nucleotide triphosphate hydrolases"/>
    <property type="match status" value="1"/>
</dbReference>
<organism evidence="6 7">
    <name type="scientific">Caldalkalibacillus uzonensis</name>
    <dbReference type="NCBI Taxonomy" id="353224"/>
    <lineage>
        <taxon>Bacteria</taxon>
        <taxon>Bacillati</taxon>
        <taxon>Bacillota</taxon>
        <taxon>Bacilli</taxon>
        <taxon>Bacillales</taxon>
        <taxon>Bacillaceae</taxon>
        <taxon>Caldalkalibacillus</taxon>
    </lineage>
</organism>
<comment type="similarity">
    <text evidence="1">Belongs to the ABC transporter superfamily.</text>
</comment>
<name>A0ABU0CY60_9BACI</name>
<dbReference type="Proteomes" id="UP001232445">
    <property type="component" value="Unassembled WGS sequence"/>
</dbReference>